<dbReference type="HOGENOM" id="CLU_1047958_0_0_1"/>
<dbReference type="InParanoid" id="B7PP43"/>
<protein>
    <recommendedName>
        <fullName evidence="2">Chitin-binding type-2 domain-containing protein</fullName>
    </recommendedName>
</protein>
<feature type="non-terminal residue" evidence="3">
    <location>
        <position position="1"/>
    </location>
</feature>
<dbReference type="InterPro" id="IPR036508">
    <property type="entry name" value="Chitin-bd_dom_sf"/>
</dbReference>
<dbReference type="STRING" id="6945.B7PP43"/>
<dbReference type="GO" id="GO:0005576">
    <property type="term" value="C:extracellular region"/>
    <property type="evidence" value="ECO:0007669"/>
    <property type="project" value="InterPro"/>
</dbReference>
<evidence type="ECO:0000313" key="5">
    <source>
        <dbReference type="Proteomes" id="UP000001555"/>
    </source>
</evidence>
<evidence type="ECO:0000313" key="4">
    <source>
        <dbReference type="EnsemblMetazoa" id="ISCW019159-PA"/>
    </source>
</evidence>
<dbReference type="PANTHER" id="PTHR22933:SF43">
    <property type="entry name" value="LP10131P"/>
    <property type="match status" value="1"/>
</dbReference>
<feature type="non-terminal residue" evidence="3">
    <location>
        <position position="266"/>
    </location>
</feature>
<dbReference type="InterPro" id="IPR052976">
    <property type="entry name" value="Scoloptoxin-like"/>
</dbReference>
<dbReference type="VEuPathDB" id="VectorBase:ISCI019159"/>
<accession>B7PP43</accession>
<evidence type="ECO:0000313" key="3">
    <source>
        <dbReference type="EMBL" id="EEC08365.1"/>
    </source>
</evidence>
<dbReference type="EMBL" id="ABJB010072685">
    <property type="status" value="NOT_ANNOTATED_CDS"/>
    <property type="molecule type" value="Genomic_DNA"/>
</dbReference>
<dbReference type="EnsemblMetazoa" id="ISCW019159-RA">
    <property type="protein sequence ID" value="ISCW019159-PA"/>
    <property type="gene ID" value="ISCW019159"/>
</dbReference>
<keyword evidence="5" id="KW-1185">Reference proteome</keyword>
<sequence>AASSPPAVAKIPATDFRCSDHPFPGYFADVETDCQVYHNCLPDGRNSSFLCVNGTIFNQRNFVCDWWYKFDCRKAPDFFHLNLVRSGETGEEEGRSANRTTTMPPDTKRGREKESSVRTTPRPFRKNPKVTKPVQTHQDVMLLTGVVGTARQKPKSSQAFRQNSESYWTQHVETPTQTFTKSGVSRPPVHFQRQFYIQTNGHSHNQAPRYDHLDEDRHQQRGEWNHNNRERHHNNEDRHRQNEGVHSRSEEEDRRDHKHEVMTEFD</sequence>
<dbReference type="EMBL" id="ABJB011105458">
    <property type="status" value="NOT_ANNOTATED_CDS"/>
    <property type="molecule type" value="Genomic_DNA"/>
</dbReference>
<dbReference type="PANTHER" id="PTHR22933">
    <property type="entry name" value="FI18007P1-RELATED"/>
    <property type="match status" value="1"/>
</dbReference>
<evidence type="ECO:0000256" key="1">
    <source>
        <dbReference type="SAM" id="MobiDB-lite"/>
    </source>
</evidence>
<dbReference type="SMART" id="SM00494">
    <property type="entry name" value="ChtBD2"/>
    <property type="match status" value="1"/>
</dbReference>
<dbReference type="VEuPathDB" id="VectorBase:ISCW019159"/>
<evidence type="ECO:0000259" key="2">
    <source>
        <dbReference type="PROSITE" id="PS50940"/>
    </source>
</evidence>
<reference evidence="4" key="2">
    <citation type="submission" date="2020-05" db="UniProtKB">
        <authorList>
            <consortium name="EnsemblMetazoa"/>
        </authorList>
    </citation>
    <scope>IDENTIFICATION</scope>
    <source>
        <strain evidence="4">wikel</strain>
    </source>
</reference>
<dbReference type="InterPro" id="IPR002557">
    <property type="entry name" value="Chitin-bd_dom"/>
</dbReference>
<feature type="domain" description="Chitin-binding type-2" evidence="2">
    <location>
        <begin position="15"/>
        <end position="74"/>
    </location>
</feature>
<feature type="region of interest" description="Disordered" evidence="1">
    <location>
        <begin position="88"/>
        <end position="136"/>
    </location>
</feature>
<feature type="compositionally biased region" description="Basic and acidic residues" evidence="1">
    <location>
        <begin position="106"/>
        <end position="116"/>
    </location>
</feature>
<organism>
    <name type="scientific">Ixodes scapularis</name>
    <name type="common">Black-legged tick</name>
    <name type="synonym">Deer tick</name>
    <dbReference type="NCBI Taxonomy" id="6945"/>
    <lineage>
        <taxon>Eukaryota</taxon>
        <taxon>Metazoa</taxon>
        <taxon>Ecdysozoa</taxon>
        <taxon>Arthropoda</taxon>
        <taxon>Chelicerata</taxon>
        <taxon>Arachnida</taxon>
        <taxon>Acari</taxon>
        <taxon>Parasitiformes</taxon>
        <taxon>Ixodida</taxon>
        <taxon>Ixodoidea</taxon>
        <taxon>Ixodidae</taxon>
        <taxon>Ixodinae</taxon>
        <taxon>Ixodes</taxon>
    </lineage>
</organism>
<dbReference type="Pfam" id="PF01607">
    <property type="entry name" value="CBM_14"/>
    <property type="match status" value="1"/>
</dbReference>
<dbReference type="AlphaFoldDB" id="B7PP43"/>
<dbReference type="OrthoDB" id="6364363at2759"/>
<dbReference type="EMBL" id="DS755887">
    <property type="protein sequence ID" value="EEC08365.1"/>
    <property type="molecule type" value="Genomic_DNA"/>
</dbReference>
<dbReference type="PaxDb" id="6945-B7PP43"/>
<gene>
    <name evidence="3" type="ORF">IscW_ISCW019159</name>
</gene>
<name>B7PP43_IXOSC</name>
<dbReference type="GO" id="GO:0008061">
    <property type="term" value="F:chitin binding"/>
    <property type="evidence" value="ECO:0007669"/>
    <property type="project" value="InterPro"/>
</dbReference>
<dbReference type="Proteomes" id="UP000001555">
    <property type="component" value="Unassembled WGS sequence"/>
</dbReference>
<dbReference type="VEuPathDB" id="VectorBase:ISCP_012925"/>
<dbReference type="EMBL" id="ABJB010697822">
    <property type="status" value="NOT_ANNOTATED_CDS"/>
    <property type="molecule type" value="Genomic_DNA"/>
</dbReference>
<dbReference type="Gene3D" id="2.170.140.10">
    <property type="entry name" value="Chitin binding domain"/>
    <property type="match status" value="1"/>
</dbReference>
<proteinExistence type="predicted"/>
<dbReference type="PROSITE" id="PS50940">
    <property type="entry name" value="CHIT_BIND_II"/>
    <property type="match status" value="1"/>
</dbReference>
<dbReference type="SUPFAM" id="SSF57625">
    <property type="entry name" value="Invertebrate chitin-binding proteins"/>
    <property type="match status" value="1"/>
</dbReference>
<reference evidence="3 5" key="1">
    <citation type="submission" date="2008-03" db="EMBL/GenBank/DDBJ databases">
        <title>Annotation of Ixodes scapularis.</title>
        <authorList>
            <consortium name="Ixodes scapularis Genome Project Consortium"/>
            <person name="Caler E."/>
            <person name="Hannick L.I."/>
            <person name="Bidwell S."/>
            <person name="Joardar V."/>
            <person name="Thiagarajan M."/>
            <person name="Amedeo P."/>
            <person name="Galinsky K.J."/>
            <person name="Schobel S."/>
            <person name="Inman J."/>
            <person name="Hostetler J."/>
            <person name="Miller J."/>
            <person name="Hammond M."/>
            <person name="Megy K."/>
            <person name="Lawson D."/>
            <person name="Kodira C."/>
            <person name="Sutton G."/>
            <person name="Meyer J."/>
            <person name="Hill C.A."/>
            <person name="Birren B."/>
            <person name="Nene V."/>
            <person name="Collins F."/>
            <person name="Alarcon-Chaidez F."/>
            <person name="Wikel S."/>
            <person name="Strausberg R."/>
        </authorList>
    </citation>
    <scope>NUCLEOTIDE SEQUENCE [LARGE SCALE GENOMIC DNA]</scope>
    <source>
        <strain evidence="5">Wikel</strain>
        <strain evidence="3">Wikel colony</strain>
    </source>
</reference>
<feature type="region of interest" description="Disordered" evidence="1">
    <location>
        <begin position="216"/>
        <end position="266"/>
    </location>
</feature>